<dbReference type="EnsemblPlants" id="Pp3c11_12900V3.1">
    <property type="protein sequence ID" value="Pp3c11_12900V3.1"/>
    <property type="gene ID" value="Pp3c11_12900"/>
</dbReference>
<evidence type="ECO:0000256" key="5">
    <source>
        <dbReference type="SAM" id="MobiDB-lite"/>
    </source>
</evidence>
<accession>A0A2K1JUK1</accession>
<feature type="compositionally biased region" description="Basic and acidic residues" evidence="5">
    <location>
        <begin position="630"/>
        <end position="647"/>
    </location>
</feature>
<dbReference type="STRING" id="3218.A0A2K1JUK1"/>
<dbReference type="Pfam" id="PF13831">
    <property type="entry name" value="PHD_2"/>
    <property type="match status" value="2"/>
</dbReference>
<dbReference type="PaxDb" id="3218-PP1S11_111V6.3"/>
<feature type="region of interest" description="Disordered" evidence="5">
    <location>
        <begin position="627"/>
        <end position="684"/>
    </location>
</feature>
<dbReference type="EnsemblPlants" id="Pp3c11_12900V3.2">
    <property type="protein sequence ID" value="Pp3c11_12900V3.2"/>
    <property type="gene ID" value="Pp3c11_12900"/>
</dbReference>
<dbReference type="SMART" id="SM00249">
    <property type="entry name" value="PHD"/>
    <property type="match status" value="4"/>
</dbReference>
<feature type="region of interest" description="Disordered" evidence="5">
    <location>
        <begin position="174"/>
        <end position="197"/>
    </location>
</feature>
<feature type="domain" description="PHD-type" evidence="6">
    <location>
        <begin position="215"/>
        <end position="265"/>
    </location>
</feature>
<evidence type="ECO:0000313" key="9">
    <source>
        <dbReference type="EnsemblPlants" id="Pp3c11_12900V3.1"/>
    </source>
</evidence>
<evidence type="ECO:0000313" key="10">
    <source>
        <dbReference type="Proteomes" id="UP000006727"/>
    </source>
</evidence>
<organism evidence="8">
    <name type="scientific">Physcomitrium patens</name>
    <name type="common">Spreading-leaved earth moss</name>
    <name type="synonym">Physcomitrella patens</name>
    <dbReference type="NCBI Taxonomy" id="3218"/>
    <lineage>
        <taxon>Eukaryota</taxon>
        <taxon>Viridiplantae</taxon>
        <taxon>Streptophyta</taxon>
        <taxon>Embryophyta</taxon>
        <taxon>Bryophyta</taxon>
        <taxon>Bryophytina</taxon>
        <taxon>Bryopsida</taxon>
        <taxon>Funariidae</taxon>
        <taxon>Funariales</taxon>
        <taxon>Funariaceae</taxon>
        <taxon>Physcomitrium</taxon>
    </lineage>
</organism>
<feature type="domain" description="PHD-type" evidence="7">
    <location>
        <begin position="285"/>
        <end position="410"/>
    </location>
</feature>
<dbReference type="PROSITE" id="PS01359">
    <property type="entry name" value="ZF_PHD_1"/>
    <property type="match status" value="1"/>
</dbReference>
<name>A0A2K1JUK1_PHYPA</name>
<evidence type="ECO:0000259" key="6">
    <source>
        <dbReference type="PROSITE" id="PS50016"/>
    </source>
</evidence>
<feature type="domain" description="PHD-type" evidence="7">
    <location>
        <begin position="1007"/>
        <end position="1119"/>
    </location>
</feature>
<dbReference type="CDD" id="cd15492">
    <property type="entry name" value="PHD_BRPF_JADE_like"/>
    <property type="match status" value="2"/>
</dbReference>
<dbReference type="RefSeq" id="XP_024388729.1">
    <property type="nucleotide sequence ID" value="XM_024532961.2"/>
</dbReference>
<dbReference type="Gramene" id="Pp3c11_12900V3.1">
    <property type="protein sequence ID" value="Pp3c11_12900V3.1"/>
    <property type="gene ID" value="Pp3c11_12900"/>
</dbReference>
<dbReference type="InterPro" id="IPR001965">
    <property type="entry name" value="Znf_PHD"/>
</dbReference>
<sequence length="1314" mass="145579">MMGRGAEGGSHKLVGSSSIRGSNATVDIYSQLLNEVVADDASRENPEHPGEVSFPVSLGSYSVKGAVLLDNKRKNRAKKTQPRSRDSKPVGKHKHHADYPPSAGDAPVGLFWTQMDDYFRDVTTSDVQLLLPTTSFQFNESGNVVDHCLLIPPVGRHYTEKWAEEDLQQADLVVEQSVPRPKRKLPSSGPTSKKNKKSGELITVISPPLEHEDGEELCHVCNCGDSDESNHILFCDSCNVAVHQDCYGVRPVPEGQWLCSWCSWKSSMNVESCSGAVVYAPTLVPLVCVLCPSKGGALKPVVEVDSKETIGRRGTKFAHLFCSQWVPETFIGNMEVMEPIRNIEGVRDERWRLLCSICKEKHGACIQCSHGMCATAFHPLCAREAKYYMEVCSMEDSEDIEYRSYCSKHSAAHMGKASVIPNEDVDAGTSQLKLTDAADNATDVDARTSNEPSDEKSHLTDIMNKEKISPESGNNPYFVDDAQHEMDFSNLDGSQNNVSNSGNPVVEFEKFEDHGSKFRDPTEERFEQMQPSDRVQQGFEQDSHLAASPSFQSWEALQPLSDTADLFKQAASKCNVMSGDEIEEKSSLIKSDHSDLRCSIASKEGITGQGVLAVAEDHASGEVATACDNKGGEEQQQRSRSVEHGKETPSPAIGIEGLEEDNSNPEATHSDKQHKEELQKDVPQSFAHPQIEQRLRHLLTSESNRQLSDIDHPIDKKSSKAPTRAFEGGATDSLEEQWEQLRAADKEGVLKLAPSDEIEGEILVLQNSLLDHAVENRLNCEMLIAKLMPKLSEERALSLKRAKELDFVHRYMSQKREVKKQGRKEKRHKEAQAVLAAATAAAAASPRVGYIKRDALSLSDIDNQPSSPSHEINFGYGSGVLSSSIRHFKPPVPRVGHVPSSSPHHPLSARSGYQARLGTELAVLRTGHGQSHLEGGESACDVCSSRESSRANKIVTCNSCKVNVHQECYGIGRIPPGVWFCQPCAELQRQSQSLRSPGVGGQANMLWAQCALCCRGAGALKRSTDGRWVHVFCAQWMPETSTGKDQASLIQGMENVNPERFALLCSVCQRQEGACLTCNFGHCHGAFHPPCARLSGLYMTVRVSAGGRLQYRAYCDRHSIVQRAKDEQVEQRQRSETEELHALRQIRVEFERVRLMCERICRRERLKRDMLQTTRDIIVAQLFSAGHTGMINLEQLEPAGMYRSDTQTVGGELSFASVQQMPNTHQLNPIVNSIPSEEPKEHTRRLKKVKKHGRTRLHREQLMTPMEASILNMRLPKGYAYVPVDVYVKGTIAPTQADIVEKQQQQLPPTSLPP</sequence>
<feature type="compositionally biased region" description="Basic and acidic residues" evidence="5">
    <location>
        <begin position="668"/>
        <end position="680"/>
    </location>
</feature>
<keyword evidence="3" id="KW-0862">Zinc</keyword>
<dbReference type="Gene3D" id="3.30.40.10">
    <property type="entry name" value="Zinc/RING finger domain, C3HC4 (zinc finger)"/>
    <property type="match status" value="4"/>
</dbReference>
<dbReference type="PROSITE" id="PS50016">
    <property type="entry name" value="ZF_PHD_2"/>
    <property type="match status" value="2"/>
</dbReference>
<evidence type="ECO:0000256" key="1">
    <source>
        <dbReference type="ARBA" id="ARBA00022723"/>
    </source>
</evidence>
<feature type="region of interest" description="Disordered" evidence="5">
    <location>
        <begin position="71"/>
        <end position="105"/>
    </location>
</feature>
<feature type="compositionally biased region" description="Basic and acidic residues" evidence="5">
    <location>
        <begin position="514"/>
        <end position="527"/>
    </location>
</feature>
<dbReference type="SUPFAM" id="SSF57903">
    <property type="entry name" value="FYVE/PHD zinc finger"/>
    <property type="match status" value="2"/>
</dbReference>
<feature type="domain" description="PHD-type" evidence="6">
    <location>
        <begin position="937"/>
        <end position="987"/>
    </location>
</feature>
<dbReference type="InterPro" id="IPR034732">
    <property type="entry name" value="EPHD"/>
</dbReference>
<feature type="compositionally biased region" description="Basic residues" evidence="5">
    <location>
        <begin position="73"/>
        <end position="82"/>
    </location>
</feature>
<dbReference type="InterPro" id="IPR011011">
    <property type="entry name" value="Znf_FYVE_PHD"/>
</dbReference>
<dbReference type="CDD" id="cd15571">
    <property type="entry name" value="ePHD"/>
    <property type="match status" value="1"/>
</dbReference>
<feature type="region of interest" description="Disordered" evidence="5">
    <location>
        <begin position="514"/>
        <end position="533"/>
    </location>
</feature>
<evidence type="ECO:0008006" key="11">
    <source>
        <dbReference type="Google" id="ProtNLM"/>
    </source>
</evidence>
<protein>
    <recommendedName>
        <fullName evidence="11">PHD-type domain-containing protein</fullName>
    </recommendedName>
</protein>
<dbReference type="Proteomes" id="UP000006727">
    <property type="component" value="Chromosome 11"/>
</dbReference>
<evidence type="ECO:0000256" key="2">
    <source>
        <dbReference type="ARBA" id="ARBA00022771"/>
    </source>
</evidence>
<reference evidence="9" key="3">
    <citation type="submission" date="2020-12" db="UniProtKB">
        <authorList>
            <consortium name="EnsemblPlants"/>
        </authorList>
    </citation>
    <scope>IDENTIFICATION</scope>
</reference>
<dbReference type="Pfam" id="PF13832">
    <property type="entry name" value="zf-HC5HC2H_2"/>
    <property type="match status" value="2"/>
</dbReference>
<dbReference type="PANTHER" id="PTHR13793:SF107">
    <property type="entry name" value="BROMODOMAIN-CONTAINING PROTEIN HOMOLOG"/>
    <property type="match status" value="1"/>
</dbReference>
<dbReference type="FunCoup" id="A0A2K1JUK1">
    <property type="interactions" value="1417"/>
</dbReference>
<dbReference type="GO" id="GO:0008270">
    <property type="term" value="F:zinc ion binding"/>
    <property type="evidence" value="ECO:0007669"/>
    <property type="project" value="UniProtKB-KW"/>
</dbReference>
<dbReference type="PROSITE" id="PS51805">
    <property type="entry name" value="EPHD"/>
    <property type="match status" value="2"/>
</dbReference>
<dbReference type="PANTHER" id="PTHR13793">
    <property type="entry name" value="PHD FINGER PROTEINS"/>
    <property type="match status" value="1"/>
</dbReference>
<dbReference type="GeneID" id="112288600"/>
<keyword evidence="1" id="KW-0479">Metal-binding</keyword>
<dbReference type="InterPro" id="IPR019787">
    <property type="entry name" value="Znf_PHD-finger"/>
</dbReference>
<keyword evidence="10" id="KW-1185">Reference proteome</keyword>
<evidence type="ECO:0000256" key="3">
    <source>
        <dbReference type="ARBA" id="ARBA00022833"/>
    </source>
</evidence>
<evidence type="ECO:0000256" key="4">
    <source>
        <dbReference type="PROSITE-ProRule" id="PRU00146"/>
    </source>
</evidence>
<dbReference type="Gramene" id="Pp3c11_12900V3.2">
    <property type="protein sequence ID" value="Pp3c11_12900V3.2"/>
    <property type="gene ID" value="Pp3c11_12900"/>
</dbReference>
<dbReference type="InterPro" id="IPR050701">
    <property type="entry name" value="Histone_Mod_Regulator"/>
</dbReference>
<dbReference type="GO" id="GO:0006357">
    <property type="term" value="P:regulation of transcription by RNA polymerase II"/>
    <property type="evidence" value="ECO:0000318"/>
    <property type="project" value="GO_Central"/>
</dbReference>
<reference evidence="8 10" key="1">
    <citation type="journal article" date="2008" name="Science">
        <title>The Physcomitrella genome reveals evolutionary insights into the conquest of land by plants.</title>
        <authorList>
            <person name="Rensing S."/>
            <person name="Lang D."/>
            <person name="Zimmer A."/>
            <person name="Terry A."/>
            <person name="Salamov A."/>
            <person name="Shapiro H."/>
            <person name="Nishiyama T."/>
            <person name="Perroud P.-F."/>
            <person name="Lindquist E."/>
            <person name="Kamisugi Y."/>
            <person name="Tanahashi T."/>
            <person name="Sakakibara K."/>
            <person name="Fujita T."/>
            <person name="Oishi K."/>
            <person name="Shin-I T."/>
            <person name="Kuroki Y."/>
            <person name="Toyoda A."/>
            <person name="Suzuki Y."/>
            <person name="Hashimoto A."/>
            <person name="Yamaguchi K."/>
            <person name="Sugano A."/>
            <person name="Kohara Y."/>
            <person name="Fujiyama A."/>
            <person name="Anterola A."/>
            <person name="Aoki S."/>
            <person name="Ashton N."/>
            <person name="Barbazuk W.B."/>
            <person name="Barker E."/>
            <person name="Bennetzen J."/>
            <person name="Bezanilla M."/>
            <person name="Blankenship R."/>
            <person name="Cho S.H."/>
            <person name="Dutcher S."/>
            <person name="Estelle M."/>
            <person name="Fawcett J.A."/>
            <person name="Gundlach H."/>
            <person name="Hanada K."/>
            <person name="Heyl A."/>
            <person name="Hicks K.A."/>
            <person name="Hugh J."/>
            <person name="Lohr M."/>
            <person name="Mayer K."/>
            <person name="Melkozernov A."/>
            <person name="Murata T."/>
            <person name="Nelson D."/>
            <person name="Pils B."/>
            <person name="Prigge M."/>
            <person name="Reiss B."/>
            <person name="Renner T."/>
            <person name="Rombauts S."/>
            <person name="Rushton P."/>
            <person name="Sanderfoot A."/>
            <person name="Schween G."/>
            <person name="Shiu S.-H."/>
            <person name="Stueber K."/>
            <person name="Theodoulou F.L."/>
            <person name="Tu H."/>
            <person name="Van de Peer Y."/>
            <person name="Verrier P.J."/>
            <person name="Waters E."/>
            <person name="Wood A."/>
            <person name="Yang L."/>
            <person name="Cove D."/>
            <person name="Cuming A."/>
            <person name="Hasebe M."/>
            <person name="Lucas S."/>
            <person name="Mishler D.B."/>
            <person name="Reski R."/>
            <person name="Grigoriev I."/>
            <person name="Quatrano R.S."/>
            <person name="Boore J.L."/>
        </authorList>
    </citation>
    <scope>NUCLEOTIDE SEQUENCE [LARGE SCALE GENOMIC DNA]</scope>
    <source>
        <strain evidence="9 10">cv. Gransden 2004</strain>
    </source>
</reference>
<dbReference type="InterPro" id="IPR013083">
    <property type="entry name" value="Znf_RING/FYVE/PHD"/>
</dbReference>
<feature type="compositionally biased region" description="Basic and acidic residues" evidence="5">
    <location>
        <begin position="708"/>
        <end position="718"/>
    </location>
</feature>
<proteinExistence type="predicted"/>
<reference evidence="8 10" key="2">
    <citation type="journal article" date="2018" name="Plant J.">
        <title>The Physcomitrella patens chromosome-scale assembly reveals moss genome structure and evolution.</title>
        <authorList>
            <person name="Lang D."/>
            <person name="Ullrich K.K."/>
            <person name="Murat F."/>
            <person name="Fuchs J."/>
            <person name="Jenkins J."/>
            <person name="Haas F.B."/>
            <person name="Piednoel M."/>
            <person name="Gundlach H."/>
            <person name="Van Bel M."/>
            <person name="Meyberg R."/>
            <person name="Vives C."/>
            <person name="Morata J."/>
            <person name="Symeonidi A."/>
            <person name="Hiss M."/>
            <person name="Muchero W."/>
            <person name="Kamisugi Y."/>
            <person name="Saleh O."/>
            <person name="Blanc G."/>
            <person name="Decker E.L."/>
            <person name="van Gessel N."/>
            <person name="Grimwood J."/>
            <person name="Hayes R.D."/>
            <person name="Graham S.W."/>
            <person name="Gunter L.E."/>
            <person name="McDaniel S.F."/>
            <person name="Hoernstein S.N.W."/>
            <person name="Larsson A."/>
            <person name="Li F.W."/>
            <person name="Perroud P.F."/>
            <person name="Phillips J."/>
            <person name="Ranjan P."/>
            <person name="Rokshar D.S."/>
            <person name="Rothfels C.J."/>
            <person name="Schneider L."/>
            <person name="Shu S."/>
            <person name="Stevenson D.W."/>
            <person name="Thummler F."/>
            <person name="Tillich M."/>
            <person name="Villarreal Aguilar J.C."/>
            <person name="Widiez T."/>
            <person name="Wong G.K."/>
            <person name="Wymore A."/>
            <person name="Zhang Y."/>
            <person name="Zimmer A.D."/>
            <person name="Quatrano R.S."/>
            <person name="Mayer K.F.X."/>
            <person name="Goodstein D."/>
            <person name="Casacuberta J.M."/>
            <person name="Vandepoele K."/>
            <person name="Reski R."/>
            <person name="Cuming A.C."/>
            <person name="Tuskan G.A."/>
            <person name="Maumus F."/>
            <person name="Salse J."/>
            <person name="Schmutz J."/>
            <person name="Rensing S.A."/>
        </authorList>
    </citation>
    <scope>NUCLEOTIDE SEQUENCE [LARGE SCALE GENOMIC DNA]</scope>
    <source>
        <strain evidence="9 10">cv. Gransden 2004</strain>
    </source>
</reference>
<feature type="region of interest" description="Disordered" evidence="5">
    <location>
        <begin position="434"/>
        <end position="459"/>
    </location>
</feature>
<dbReference type="EMBL" id="ABEU02000011">
    <property type="protein sequence ID" value="PNR45197.1"/>
    <property type="molecule type" value="Genomic_DNA"/>
</dbReference>
<feature type="compositionally biased region" description="Basic and acidic residues" evidence="5">
    <location>
        <begin position="444"/>
        <end position="459"/>
    </location>
</feature>
<gene>
    <name evidence="9" type="primary">LOC112288600</name>
    <name evidence="8" type="ORF">PHYPA_014968</name>
</gene>
<dbReference type="InterPro" id="IPR019786">
    <property type="entry name" value="Zinc_finger_PHD-type_CS"/>
</dbReference>
<evidence type="ECO:0000259" key="7">
    <source>
        <dbReference type="PROSITE" id="PS51805"/>
    </source>
</evidence>
<keyword evidence="2 4" id="KW-0863">Zinc-finger</keyword>
<evidence type="ECO:0000313" key="8">
    <source>
        <dbReference type="EMBL" id="PNR45197.1"/>
    </source>
</evidence>
<feature type="region of interest" description="Disordered" evidence="5">
    <location>
        <begin position="702"/>
        <end position="733"/>
    </location>
</feature>